<gene>
    <name evidence="2" type="ORF">AHOG_13215</name>
</gene>
<dbReference type="EMBL" id="CP022521">
    <property type="protein sequence ID" value="ASO20286.1"/>
    <property type="molecule type" value="Genomic_DNA"/>
</dbReference>
<feature type="compositionally biased region" description="Gly residues" evidence="1">
    <location>
        <begin position="14"/>
        <end position="26"/>
    </location>
</feature>
<dbReference type="InterPro" id="IPR036465">
    <property type="entry name" value="vWFA_dom_sf"/>
</dbReference>
<feature type="compositionally biased region" description="Basic and acidic residues" evidence="1">
    <location>
        <begin position="420"/>
        <end position="429"/>
    </location>
</feature>
<dbReference type="Gene3D" id="3.40.50.410">
    <property type="entry name" value="von Willebrand factor, type A domain"/>
    <property type="match status" value="1"/>
</dbReference>
<dbReference type="SUPFAM" id="SSF53300">
    <property type="entry name" value="vWA-like"/>
    <property type="match status" value="1"/>
</dbReference>
<organism evidence="2 3">
    <name type="scientific">Actinoalloteichus hoggarensis</name>
    <dbReference type="NCBI Taxonomy" id="1470176"/>
    <lineage>
        <taxon>Bacteria</taxon>
        <taxon>Bacillati</taxon>
        <taxon>Actinomycetota</taxon>
        <taxon>Actinomycetes</taxon>
        <taxon>Pseudonocardiales</taxon>
        <taxon>Pseudonocardiaceae</taxon>
        <taxon>Actinoalloteichus</taxon>
    </lineage>
</organism>
<keyword evidence="3" id="KW-1185">Reference proteome</keyword>
<reference evidence="2 3" key="1">
    <citation type="submission" date="2017-07" db="EMBL/GenBank/DDBJ databases">
        <title>Complete genome sequence of Actinoalloteichus hoggarensis DSM 45943, type strain of Actinoalloteichus hoggarensis.</title>
        <authorList>
            <person name="Ruckert C."/>
            <person name="Nouioui I."/>
            <person name="Willmese J."/>
            <person name="van Wezel G."/>
            <person name="Klenk H.-P."/>
            <person name="Kalinowski J."/>
            <person name="Zotchev S.B."/>
        </authorList>
    </citation>
    <scope>NUCLEOTIDE SEQUENCE [LARGE SCALE GENOMIC DNA]</scope>
    <source>
        <strain evidence="2 3">DSM 45943</strain>
    </source>
</reference>
<dbReference type="RefSeq" id="WP_169725858.1">
    <property type="nucleotide sequence ID" value="NZ_CP022521.1"/>
</dbReference>
<evidence type="ECO:0000313" key="3">
    <source>
        <dbReference type="Proteomes" id="UP000204221"/>
    </source>
</evidence>
<dbReference type="SMART" id="SM00327">
    <property type="entry name" value="VWA"/>
    <property type="match status" value="1"/>
</dbReference>
<dbReference type="Pfam" id="PF13519">
    <property type="entry name" value="VWA_2"/>
    <property type="match status" value="1"/>
</dbReference>
<dbReference type="AlphaFoldDB" id="A0A221W3M4"/>
<dbReference type="Proteomes" id="UP000204221">
    <property type="component" value="Chromosome"/>
</dbReference>
<feature type="region of interest" description="Disordered" evidence="1">
    <location>
        <begin position="1"/>
        <end position="26"/>
    </location>
</feature>
<sequence>MDDGTEDGESRRTGLGGDDAGRGAAGPGPAGYRYVRWLGGPDPLAPPLDLRAALTELGRDVMDGSSARAALRELLRRGLPARTGLDELTRRVWEQRSRLQRRHRVDGTLTEVRELLARAVAEERRVLFPEPTDDARFREMRLDALPNNPGRAVRELGDYRWRSDQAAADYARIRELLGEQLLDARFEGMRQAMREAGPEQAAQVRAMLADLNALLAAHASGAADVPARFAAFMAEHGRLFPERPRDVEELIDILAARAAAAARTLNSLSPEQRAELTELSRQAFGDARLSEALGELDTRLRALRPGEDWRGSGRFRGDQPLSLSEAAEVMTELGELDELAEQLAQDYPGARLEDVDLAALERGLGPDARIAVRGLVELEQELTRGGLLRRAADGGLRLTPRALRTLGQELLRDVLDEMRDRRGERDTRRTGAAGEPTGSTRAWRFGDTEPWDAATTARNAALRRAALPGPPLAVSDIEIAETETRTRAAVVLCVDVSWSMVQDGRWAPMKRTALALHHLVSTRFRGDDLRIVTFGRHAATTDIAGLTELEATMEQGTNLHHALLLAGRHLRRRPDAMPVVLVVTDGEPTAHLESDGETVFDYPPRPRTLRATLAEVETLARAGTALSVFRLGDDERLTAFVELLARRAGGRVFAPDLDGLGAAVVGDYLRTRRSRR</sequence>
<evidence type="ECO:0000313" key="2">
    <source>
        <dbReference type="EMBL" id="ASO20286.1"/>
    </source>
</evidence>
<dbReference type="CDD" id="cd00198">
    <property type="entry name" value="vWFA"/>
    <property type="match status" value="1"/>
</dbReference>
<proteinExistence type="predicted"/>
<name>A0A221W3M4_9PSEU</name>
<feature type="region of interest" description="Disordered" evidence="1">
    <location>
        <begin position="420"/>
        <end position="445"/>
    </location>
</feature>
<evidence type="ECO:0000256" key="1">
    <source>
        <dbReference type="SAM" id="MobiDB-lite"/>
    </source>
</evidence>
<dbReference type="InterPro" id="IPR002035">
    <property type="entry name" value="VWF_A"/>
</dbReference>
<dbReference type="KEGG" id="ahg:AHOG_13215"/>
<accession>A0A221W3M4</accession>
<protein>
    <submittedName>
        <fullName evidence="2">Uncharacterized protein</fullName>
    </submittedName>
</protein>